<dbReference type="InterPro" id="IPR029063">
    <property type="entry name" value="SAM-dependent_MTases_sf"/>
</dbReference>
<dbReference type="GO" id="GO:0032259">
    <property type="term" value="P:methylation"/>
    <property type="evidence" value="ECO:0007669"/>
    <property type="project" value="UniProtKB-KW"/>
</dbReference>
<dbReference type="Gene3D" id="3.40.50.150">
    <property type="entry name" value="Vaccinia Virus protein VP39"/>
    <property type="match status" value="1"/>
</dbReference>
<name>A0A9P4R7F1_9PLEO</name>
<feature type="domain" description="Methyltransferase" evidence="3">
    <location>
        <begin position="48"/>
        <end position="142"/>
    </location>
</feature>
<dbReference type="AlphaFoldDB" id="A0A9P4R7F1"/>
<accession>A0A9P4R7F1</accession>
<gene>
    <name evidence="4" type="ORF">EJ04DRAFT_602746</name>
</gene>
<evidence type="ECO:0000313" key="5">
    <source>
        <dbReference type="Proteomes" id="UP000799444"/>
    </source>
</evidence>
<dbReference type="PANTHER" id="PTHR43861">
    <property type="entry name" value="TRANS-ACONITATE 2-METHYLTRANSFERASE-RELATED"/>
    <property type="match status" value="1"/>
</dbReference>
<organism evidence="4 5">
    <name type="scientific">Polyplosphaeria fusca</name>
    <dbReference type="NCBI Taxonomy" id="682080"/>
    <lineage>
        <taxon>Eukaryota</taxon>
        <taxon>Fungi</taxon>
        <taxon>Dikarya</taxon>
        <taxon>Ascomycota</taxon>
        <taxon>Pezizomycotina</taxon>
        <taxon>Dothideomycetes</taxon>
        <taxon>Pleosporomycetidae</taxon>
        <taxon>Pleosporales</taxon>
        <taxon>Tetraplosphaeriaceae</taxon>
        <taxon>Polyplosphaeria</taxon>
    </lineage>
</organism>
<evidence type="ECO:0000259" key="3">
    <source>
        <dbReference type="Pfam" id="PF13649"/>
    </source>
</evidence>
<comment type="caution">
    <text evidence="4">The sequence shown here is derived from an EMBL/GenBank/DDBJ whole genome shotgun (WGS) entry which is preliminary data.</text>
</comment>
<dbReference type="Proteomes" id="UP000799444">
    <property type="component" value="Unassembled WGS sequence"/>
</dbReference>
<dbReference type="OrthoDB" id="66144at2759"/>
<dbReference type="SUPFAM" id="SSF53335">
    <property type="entry name" value="S-adenosyl-L-methionine-dependent methyltransferases"/>
    <property type="match status" value="1"/>
</dbReference>
<keyword evidence="5" id="KW-1185">Reference proteome</keyword>
<reference evidence="4" key="1">
    <citation type="journal article" date="2020" name="Stud. Mycol.">
        <title>101 Dothideomycetes genomes: a test case for predicting lifestyles and emergence of pathogens.</title>
        <authorList>
            <person name="Haridas S."/>
            <person name="Albert R."/>
            <person name="Binder M."/>
            <person name="Bloem J."/>
            <person name="Labutti K."/>
            <person name="Salamov A."/>
            <person name="Andreopoulos B."/>
            <person name="Baker S."/>
            <person name="Barry K."/>
            <person name="Bills G."/>
            <person name="Bluhm B."/>
            <person name="Cannon C."/>
            <person name="Castanera R."/>
            <person name="Culley D."/>
            <person name="Daum C."/>
            <person name="Ezra D."/>
            <person name="Gonzalez J."/>
            <person name="Henrissat B."/>
            <person name="Kuo A."/>
            <person name="Liang C."/>
            <person name="Lipzen A."/>
            <person name="Lutzoni F."/>
            <person name="Magnuson J."/>
            <person name="Mondo S."/>
            <person name="Nolan M."/>
            <person name="Ohm R."/>
            <person name="Pangilinan J."/>
            <person name="Park H.-J."/>
            <person name="Ramirez L."/>
            <person name="Alfaro M."/>
            <person name="Sun H."/>
            <person name="Tritt A."/>
            <person name="Yoshinaga Y."/>
            <person name="Zwiers L.-H."/>
            <person name="Turgeon B."/>
            <person name="Goodwin S."/>
            <person name="Spatafora J."/>
            <person name="Crous P."/>
            <person name="Grigoriev I."/>
        </authorList>
    </citation>
    <scope>NUCLEOTIDE SEQUENCE</scope>
    <source>
        <strain evidence="4">CBS 125425</strain>
    </source>
</reference>
<dbReference type="GO" id="GO:0008168">
    <property type="term" value="F:methyltransferase activity"/>
    <property type="evidence" value="ECO:0007669"/>
    <property type="project" value="UniProtKB-KW"/>
</dbReference>
<dbReference type="EMBL" id="ML996101">
    <property type="protein sequence ID" value="KAF2740289.1"/>
    <property type="molecule type" value="Genomic_DNA"/>
</dbReference>
<dbReference type="Pfam" id="PF13649">
    <property type="entry name" value="Methyltransf_25"/>
    <property type="match status" value="1"/>
</dbReference>
<dbReference type="PANTHER" id="PTHR43861:SF1">
    <property type="entry name" value="TRANS-ACONITATE 2-METHYLTRANSFERASE"/>
    <property type="match status" value="1"/>
</dbReference>
<sequence length="247" mass="28131">MAQTEAIYDRQSFFDSYLELPRSRKGLGGAPEWPTLRDMVGSIDGQVILDLGCGLGWFSRYAIEAGASASQASDVSRRMIERAQEMTPKDMNIGYSIQDLNTISLAPDTYDLAYSSLALHYLPNESFHRLVLEIYQSLKAGGQFVFSVEHPIYTSPSKAELENLPDGREIWPLDSYGKEDVRRTDWMGGVTKYHRTIQTHLKGLMNAGFVIRDFVEWLASAEDVTMYPGWRIERERPMFLLIKVYKP</sequence>
<proteinExistence type="predicted"/>
<dbReference type="CDD" id="cd02440">
    <property type="entry name" value="AdoMet_MTases"/>
    <property type="match status" value="1"/>
</dbReference>
<keyword evidence="1 4" id="KW-0489">Methyltransferase</keyword>
<dbReference type="InterPro" id="IPR041698">
    <property type="entry name" value="Methyltransf_25"/>
</dbReference>
<protein>
    <submittedName>
        <fullName evidence="4">Methylase</fullName>
    </submittedName>
</protein>
<evidence type="ECO:0000256" key="1">
    <source>
        <dbReference type="ARBA" id="ARBA00022603"/>
    </source>
</evidence>
<evidence type="ECO:0000256" key="2">
    <source>
        <dbReference type="ARBA" id="ARBA00022679"/>
    </source>
</evidence>
<keyword evidence="2" id="KW-0808">Transferase</keyword>
<evidence type="ECO:0000313" key="4">
    <source>
        <dbReference type="EMBL" id="KAF2740289.1"/>
    </source>
</evidence>